<dbReference type="AlphaFoldDB" id="A0A0V8IVI6"/>
<sequence length="152" mass="15260">MVPAQATFGRDGAMFEGLLDFVAQLSLVLWGLVVLTVVIRFAGVGLYRHGAARRARARAAATAAMAGEATDGTAAHGTADSAAGPALLPSPAGLAAPTGAALAEVLAADATFSDGLQPAQAPAAVVPSVQVAHRAFRLRRRHVPALANSTDG</sequence>
<name>A0A0V8IVI6_9MICC</name>
<feature type="transmembrane region" description="Helical" evidence="1">
    <location>
        <begin position="27"/>
        <end position="47"/>
    </location>
</feature>
<keyword evidence="1" id="KW-1133">Transmembrane helix</keyword>
<evidence type="ECO:0000313" key="2">
    <source>
        <dbReference type="EMBL" id="KSU78785.1"/>
    </source>
</evidence>
<comment type="caution">
    <text evidence="2">The sequence shown here is derived from an EMBL/GenBank/DDBJ whole genome shotgun (WGS) entry which is preliminary data.</text>
</comment>
<gene>
    <name evidence="2" type="ORF">AS031_01715</name>
</gene>
<dbReference type="EMBL" id="LNQM01000001">
    <property type="protein sequence ID" value="KSU78785.1"/>
    <property type="molecule type" value="Genomic_DNA"/>
</dbReference>
<evidence type="ECO:0000256" key="1">
    <source>
        <dbReference type="SAM" id="Phobius"/>
    </source>
</evidence>
<keyword evidence="3" id="KW-1185">Reference proteome</keyword>
<organism evidence="2 3">
    <name type="scientific">Pseudarthrobacter enclensis</name>
    <dbReference type="NCBI Taxonomy" id="993070"/>
    <lineage>
        <taxon>Bacteria</taxon>
        <taxon>Bacillati</taxon>
        <taxon>Actinomycetota</taxon>
        <taxon>Actinomycetes</taxon>
        <taxon>Micrococcales</taxon>
        <taxon>Micrococcaceae</taxon>
        <taxon>Pseudarthrobacter</taxon>
    </lineage>
</organism>
<protein>
    <submittedName>
        <fullName evidence="2">Uncharacterized protein</fullName>
    </submittedName>
</protein>
<reference evidence="2 3" key="1">
    <citation type="journal article" date="2014" name="Arch. Microbiol.">
        <title>Arthrobacter enclensis sp. nov., isolated from sediment sample.</title>
        <authorList>
            <person name="Dastager S.G."/>
            <person name="Liu Q."/>
            <person name="Tang S.K."/>
            <person name="Krishnamurthi S."/>
            <person name="Lee J.C."/>
            <person name="Li W.J."/>
        </authorList>
    </citation>
    <scope>NUCLEOTIDE SEQUENCE [LARGE SCALE GENOMIC DNA]</scope>
    <source>
        <strain evidence="2 3">NIO-1008</strain>
    </source>
</reference>
<proteinExistence type="predicted"/>
<accession>A0A0V8IVI6</accession>
<keyword evidence="1" id="KW-0812">Transmembrane</keyword>
<dbReference type="Proteomes" id="UP000053199">
    <property type="component" value="Unassembled WGS sequence"/>
</dbReference>
<dbReference type="STRING" id="993070.AS031_01715"/>
<evidence type="ECO:0000313" key="3">
    <source>
        <dbReference type="Proteomes" id="UP000053199"/>
    </source>
</evidence>
<dbReference type="RefSeq" id="WP_058266412.1">
    <property type="nucleotide sequence ID" value="NZ_FMAZ01000001.1"/>
</dbReference>
<keyword evidence="1" id="KW-0472">Membrane</keyword>